<dbReference type="GO" id="GO:0043176">
    <property type="term" value="F:amine binding"/>
    <property type="evidence" value="ECO:0007669"/>
    <property type="project" value="InterPro"/>
</dbReference>
<proteinExistence type="evidence at transcript level"/>
<evidence type="ECO:0000313" key="2">
    <source>
        <dbReference type="EMBL" id="JAC26599.1"/>
    </source>
</evidence>
<feature type="non-terminal residue" evidence="2">
    <location>
        <position position="149"/>
    </location>
</feature>
<protein>
    <submittedName>
        <fullName evidence="2">Putative lipocalin-6 1</fullName>
    </submittedName>
</protein>
<name>A0A023FYP2_AMBPA</name>
<feature type="signal peptide" evidence="1">
    <location>
        <begin position="1"/>
        <end position="18"/>
    </location>
</feature>
<dbReference type="EMBL" id="GBBL01000721">
    <property type="protein sequence ID" value="JAC26599.1"/>
    <property type="molecule type" value="mRNA"/>
</dbReference>
<accession>A0A023FYP2</accession>
<reference evidence="2" key="1">
    <citation type="submission" date="2014-03" db="EMBL/GenBank/DDBJ databases">
        <title>The sialotranscriptome of Amblyomma triste, Amblyomma parvum and Amblyomma cajennense ticks, uncovered by 454-based RNA-seq.</title>
        <authorList>
            <person name="Garcia G.R."/>
            <person name="Gardinassi L.G."/>
            <person name="Ribeiro J.M."/>
            <person name="Anatrielo E."/>
            <person name="Ferreira B.R."/>
            <person name="Moreira H.N."/>
            <person name="Mafra C."/>
            <person name="Olegario M.M."/>
            <person name="Szabo P.J."/>
            <person name="Miranda-Santos I.K."/>
            <person name="Maruyama S.R."/>
        </authorList>
    </citation>
    <scope>NUCLEOTIDE SEQUENCE</scope>
    <source>
        <strain evidence="2">Araguapaz</strain>
        <tissue evidence="2">Salivary glands</tissue>
    </source>
</reference>
<dbReference type="InterPro" id="IPR002970">
    <property type="entry name" value="Tick_his-bd"/>
</dbReference>
<dbReference type="InterPro" id="IPR012674">
    <property type="entry name" value="Calycin"/>
</dbReference>
<dbReference type="AlphaFoldDB" id="A0A023FYP2"/>
<dbReference type="GO" id="GO:0030682">
    <property type="term" value="P:symbiont-mediated perturbation of host defenses"/>
    <property type="evidence" value="ECO:0007669"/>
    <property type="project" value="InterPro"/>
</dbReference>
<keyword evidence="1" id="KW-0732">Signal</keyword>
<organism evidence="2">
    <name type="scientific">Amblyomma parvum</name>
    <name type="common">South American tick</name>
    <dbReference type="NCBI Taxonomy" id="251391"/>
    <lineage>
        <taxon>Eukaryota</taxon>
        <taxon>Metazoa</taxon>
        <taxon>Ecdysozoa</taxon>
        <taxon>Arthropoda</taxon>
        <taxon>Chelicerata</taxon>
        <taxon>Arachnida</taxon>
        <taxon>Acari</taxon>
        <taxon>Parasitiformes</taxon>
        <taxon>Ixodida</taxon>
        <taxon>Ixodoidea</taxon>
        <taxon>Ixodidae</taxon>
        <taxon>Amblyomminae</taxon>
        <taxon>Amblyomma</taxon>
    </lineage>
</organism>
<dbReference type="Pfam" id="PF02098">
    <property type="entry name" value="His_binding"/>
    <property type="match status" value="1"/>
</dbReference>
<feature type="chain" id="PRO_5001517789" evidence="1">
    <location>
        <begin position="19"/>
        <end position="149"/>
    </location>
</feature>
<evidence type="ECO:0000256" key="1">
    <source>
        <dbReference type="SAM" id="SignalP"/>
    </source>
</evidence>
<dbReference type="Gene3D" id="2.40.128.20">
    <property type="match status" value="1"/>
</dbReference>
<dbReference type="SUPFAM" id="SSF50814">
    <property type="entry name" value="Lipocalins"/>
    <property type="match status" value="1"/>
</dbReference>
<sequence length="149" mass="16855">MPRFATLIFCACIVKTLGEEEAATATCSPTTGIDGYHLLELNRTFRLVDTTLAIQTTNTYRCITATTTDKKEDAHEVTETVEYFRLSTERWESFSQSFVFQCGPEGYNTMTTIDQHIVNTGPPSGSYEFLKRDPACTILRAKRFDRTDN</sequence>